<organism evidence="7 8">
    <name type="scientific">Natronomicrosphaera hydrolytica</name>
    <dbReference type="NCBI Taxonomy" id="3242702"/>
    <lineage>
        <taxon>Bacteria</taxon>
        <taxon>Pseudomonadati</taxon>
        <taxon>Planctomycetota</taxon>
        <taxon>Phycisphaerae</taxon>
        <taxon>Phycisphaerales</taxon>
        <taxon>Phycisphaeraceae</taxon>
        <taxon>Natronomicrosphaera</taxon>
    </lineage>
</organism>
<dbReference type="Gene3D" id="3.30.70.360">
    <property type="match status" value="1"/>
</dbReference>
<keyword evidence="3" id="KW-0479">Metal-binding</keyword>
<dbReference type="PANTHER" id="PTHR43808">
    <property type="entry name" value="ACETYLORNITHINE DEACETYLASE"/>
    <property type="match status" value="1"/>
</dbReference>
<accession>A0ABV4U725</accession>
<dbReference type="InterPro" id="IPR050072">
    <property type="entry name" value="Peptidase_M20A"/>
</dbReference>
<evidence type="ECO:0000313" key="8">
    <source>
        <dbReference type="Proteomes" id="UP001575105"/>
    </source>
</evidence>
<dbReference type="EMBL" id="JBGUBD010000008">
    <property type="protein sequence ID" value="MFA9479389.1"/>
    <property type="molecule type" value="Genomic_DNA"/>
</dbReference>
<evidence type="ECO:0000313" key="7">
    <source>
        <dbReference type="EMBL" id="MFA9479389.1"/>
    </source>
</evidence>
<dbReference type="Proteomes" id="UP001575105">
    <property type="component" value="Unassembled WGS sequence"/>
</dbReference>
<evidence type="ECO:0000256" key="4">
    <source>
        <dbReference type="ARBA" id="ARBA00022801"/>
    </source>
</evidence>
<dbReference type="InterPro" id="IPR036264">
    <property type="entry name" value="Bact_exopeptidase_dim_dom"/>
</dbReference>
<dbReference type="SUPFAM" id="SSF53187">
    <property type="entry name" value="Zn-dependent exopeptidases"/>
    <property type="match status" value="1"/>
</dbReference>
<dbReference type="InterPro" id="IPR001261">
    <property type="entry name" value="ArgE/DapE_CS"/>
</dbReference>
<comment type="similarity">
    <text evidence="2">Belongs to the peptidase M20A family.</text>
</comment>
<name>A0ABV4U725_9BACT</name>
<evidence type="ECO:0000256" key="1">
    <source>
        <dbReference type="ARBA" id="ARBA00001947"/>
    </source>
</evidence>
<dbReference type="InterPro" id="IPR011650">
    <property type="entry name" value="Peptidase_M20_dimer"/>
</dbReference>
<dbReference type="RefSeq" id="WP_425346309.1">
    <property type="nucleotide sequence ID" value="NZ_JBGUBD010000008.1"/>
</dbReference>
<dbReference type="InterPro" id="IPR002933">
    <property type="entry name" value="Peptidase_M20"/>
</dbReference>
<evidence type="ECO:0000256" key="2">
    <source>
        <dbReference type="ARBA" id="ARBA00006247"/>
    </source>
</evidence>
<comment type="caution">
    <text evidence="7">The sequence shown here is derived from an EMBL/GenBank/DDBJ whole genome shotgun (WGS) entry which is preliminary data.</text>
</comment>
<feature type="domain" description="Peptidase M20 dimerisation" evidence="6">
    <location>
        <begin position="185"/>
        <end position="295"/>
    </location>
</feature>
<evidence type="ECO:0000259" key="6">
    <source>
        <dbReference type="Pfam" id="PF07687"/>
    </source>
</evidence>
<comment type="cofactor">
    <cofactor evidence="1">
        <name>Zn(2+)</name>
        <dbReference type="ChEBI" id="CHEBI:29105"/>
    </cofactor>
</comment>
<dbReference type="SUPFAM" id="SSF55031">
    <property type="entry name" value="Bacterial exopeptidase dimerisation domain"/>
    <property type="match status" value="1"/>
</dbReference>
<dbReference type="PROSITE" id="PS00759">
    <property type="entry name" value="ARGE_DAPE_CPG2_2"/>
    <property type="match status" value="1"/>
</dbReference>
<evidence type="ECO:0000256" key="5">
    <source>
        <dbReference type="ARBA" id="ARBA00022833"/>
    </source>
</evidence>
<protein>
    <submittedName>
        <fullName evidence="7">M20 family metallopeptidase</fullName>
    </submittedName>
</protein>
<dbReference type="CDD" id="cd03894">
    <property type="entry name" value="M20_ArgE"/>
    <property type="match status" value="1"/>
</dbReference>
<keyword evidence="5" id="KW-0862">Zinc</keyword>
<dbReference type="Gene3D" id="3.40.630.10">
    <property type="entry name" value="Zn peptidases"/>
    <property type="match status" value="1"/>
</dbReference>
<dbReference type="Pfam" id="PF07687">
    <property type="entry name" value="M20_dimer"/>
    <property type="match status" value="1"/>
</dbReference>
<gene>
    <name evidence="7" type="ORF">ACERK3_13950</name>
</gene>
<proteinExistence type="inferred from homology"/>
<evidence type="ECO:0000256" key="3">
    <source>
        <dbReference type="ARBA" id="ARBA00022723"/>
    </source>
</evidence>
<reference evidence="7 8" key="1">
    <citation type="submission" date="2024-08" db="EMBL/GenBank/DDBJ databases">
        <title>Whole-genome sequencing of halo(alkali)philic microorganisms from hypersaline lakes.</title>
        <authorList>
            <person name="Sorokin D.Y."/>
            <person name="Merkel A.Y."/>
            <person name="Messina E."/>
            <person name="Yakimov M."/>
        </authorList>
    </citation>
    <scope>NUCLEOTIDE SEQUENCE [LARGE SCALE GENOMIC DNA]</scope>
    <source>
        <strain evidence="7 8">AB-hyl4</strain>
    </source>
</reference>
<dbReference type="PANTHER" id="PTHR43808:SF8">
    <property type="entry name" value="PEPTIDASE M20 DIMERISATION DOMAIN-CONTAINING PROTEIN"/>
    <property type="match status" value="1"/>
</dbReference>
<keyword evidence="4" id="KW-0378">Hydrolase</keyword>
<dbReference type="Pfam" id="PF01546">
    <property type="entry name" value="Peptidase_M20"/>
    <property type="match status" value="1"/>
</dbReference>
<keyword evidence="8" id="KW-1185">Reference proteome</keyword>
<sequence length="403" mass="43964">MSTPHLPENVEQLLQTMVQHDTVNAAASHRPQPEQPLVKYLEWLARQWGLTTRRLPMPHANQADNLLITYIADDDRPWLLFDNHMDTVSVAGMTIDPFSGEIRDGKLFGRGACDTKGTGAAALWALRQYAQSTDQPHNVALLFSVDEEVGMTGIQHFLDHHLPRLGFTPRGVIVGEPTELHPVPAHNGTLRFKLLAHGKAAHSSVPHEGRSAITMMVRAVDAIEQNYINPLTNNPENEHLLTGRAACSINVIRGGSATNIIPDACEVEIDRRLLPGENHADIVDTFLQIANSVTLPGDTNYLDNLPDPPFTTSPLVYHPPLPDTHNGDLLAMSKAVLKQMGLPTFHLGAPFGTHAGFISQANLPAIVLGPGNVAVAHQASEWIELDQLHKGVTLYQGLMACDA</sequence>